<comment type="pathway">
    <text evidence="2 8">Protein modification; protein glycosylation.</text>
</comment>
<feature type="transmembrane region" description="Helical" evidence="8">
    <location>
        <begin position="59"/>
        <end position="82"/>
    </location>
</feature>
<evidence type="ECO:0000256" key="1">
    <source>
        <dbReference type="ARBA" id="ARBA00004477"/>
    </source>
</evidence>
<protein>
    <recommendedName>
        <fullName evidence="8">Dolichyl-diphosphooligosaccharide--protein glycosyltransferase subunit OST2</fullName>
        <shortName evidence="8">Oligosaccharyl transferase subunit OST2</shortName>
    </recommendedName>
</protein>
<dbReference type="InterPro" id="IPR003038">
    <property type="entry name" value="DAD/Ost2"/>
</dbReference>
<feature type="transmembrane region" description="Helical" evidence="8">
    <location>
        <begin position="88"/>
        <end position="108"/>
    </location>
</feature>
<dbReference type="GO" id="GO:0008250">
    <property type="term" value="C:oligosaccharyltransferase complex"/>
    <property type="evidence" value="ECO:0007669"/>
    <property type="project" value="InterPro"/>
</dbReference>
<evidence type="ECO:0000256" key="3">
    <source>
        <dbReference type="ARBA" id="ARBA00009386"/>
    </source>
</evidence>
<comment type="subcellular location">
    <subcellularLocation>
        <location evidence="1 8">Endoplasmic reticulum membrane</location>
        <topology evidence="1 8">Multi-pass membrane protein</topology>
    </subcellularLocation>
</comment>
<evidence type="ECO:0000256" key="8">
    <source>
        <dbReference type="RuleBase" id="RU361136"/>
    </source>
</evidence>
<dbReference type="PANTHER" id="PTHR10705">
    <property type="entry name" value="DOLICHYL-DIPHOSPHOOLIGOSACCHARIDE--PROTEIN GLYCOSYLTRANSFERASE SUBUNIT DAD1"/>
    <property type="match status" value="1"/>
</dbReference>
<evidence type="ECO:0000313" key="10">
    <source>
        <dbReference type="Proteomes" id="UP001360560"/>
    </source>
</evidence>
<keyword evidence="7 8" id="KW-0472">Membrane</keyword>
<organism evidence="9 10">
    <name type="scientific">Saccharomycopsis crataegensis</name>
    <dbReference type="NCBI Taxonomy" id="43959"/>
    <lineage>
        <taxon>Eukaryota</taxon>
        <taxon>Fungi</taxon>
        <taxon>Dikarya</taxon>
        <taxon>Ascomycota</taxon>
        <taxon>Saccharomycotina</taxon>
        <taxon>Saccharomycetes</taxon>
        <taxon>Saccharomycopsidaceae</taxon>
        <taxon>Saccharomycopsis</taxon>
    </lineage>
</organism>
<dbReference type="AlphaFoldDB" id="A0AAV5QV74"/>
<dbReference type="GO" id="GO:0006487">
    <property type="term" value="P:protein N-linked glycosylation"/>
    <property type="evidence" value="ECO:0007669"/>
    <property type="project" value="TreeGrafter"/>
</dbReference>
<dbReference type="GeneID" id="90076790"/>
<name>A0AAV5QV74_9ASCO</name>
<evidence type="ECO:0000256" key="2">
    <source>
        <dbReference type="ARBA" id="ARBA00004922"/>
    </source>
</evidence>
<dbReference type="Proteomes" id="UP001360560">
    <property type="component" value="Unassembled WGS sequence"/>
</dbReference>
<gene>
    <name evidence="9" type="ORF">DASC09_061410</name>
</gene>
<keyword evidence="5 8" id="KW-0256">Endoplasmic reticulum</keyword>
<evidence type="ECO:0000313" key="9">
    <source>
        <dbReference type="EMBL" id="GMM38802.1"/>
    </source>
</evidence>
<comment type="function">
    <text evidence="8">Subunit of the oligosaccharyl transferase (OST) complex that catalyzes the initial transfer of a defined glycan (Glc(3)Man(9)GlcNAc(2) in eukaryotes) from the lipid carrier dolichol-pyrophosphate to an asparagine residue within an Asn-X-Ser/Thr consensus motif in nascent polypeptide chains, the first step in protein N-glycosylation. N-glycosylation occurs cotranslationally and the complex associates with the Sec61 complex at the channel-forming translocon complex that mediates protein translocation across the endoplasmic reticulum (ER). All subunits are required for a maximal enzyme activity.</text>
</comment>
<dbReference type="RefSeq" id="XP_064855797.1">
    <property type="nucleotide sequence ID" value="XM_064999725.1"/>
</dbReference>
<feature type="transmembrane region" description="Helical" evidence="8">
    <location>
        <begin position="129"/>
        <end position="147"/>
    </location>
</feature>
<evidence type="ECO:0000256" key="5">
    <source>
        <dbReference type="ARBA" id="ARBA00022824"/>
    </source>
</evidence>
<evidence type="ECO:0000256" key="7">
    <source>
        <dbReference type="ARBA" id="ARBA00023136"/>
    </source>
</evidence>
<reference evidence="9 10" key="1">
    <citation type="journal article" date="2023" name="Elife">
        <title>Identification of key yeast species and microbe-microbe interactions impacting larval growth of Drosophila in the wild.</title>
        <authorList>
            <person name="Mure A."/>
            <person name="Sugiura Y."/>
            <person name="Maeda R."/>
            <person name="Honda K."/>
            <person name="Sakurai N."/>
            <person name="Takahashi Y."/>
            <person name="Watada M."/>
            <person name="Katoh T."/>
            <person name="Gotoh A."/>
            <person name="Gotoh Y."/>
            <person name="Taniguchi I."/>
            <person name="Nakamura K."/>
            <person name="Hayashi T."/>
            <person name="Katayama T."/>
            <person name="Uemura T."/>
            <person name="Hattori Y."/>
        </authorList>
    </citation>
    <scope>NUCLEOTIDE SEQUENCE [LARGE SCALE GENOMIC DNA]</scope>
    <source>
        <strain evidence="9 10">SC-9</strain>
    </source>
</reference>
<evidence type="ECO:0000256" key="6">
    <source>
        <dbReference type="ARBA" id="ARBA00022989"/>
    </source>
</evidence>
<dbReference type="EMBL" id="BTFZ01000020">
    <property type="protein sequence ID" value="GMM38802.1"/>
    <property type="molecule type" value="Genomic_DNA"/>
</dbReference>
<keyword evidence="4 8" id="KW-0812">Transmembrane</keyword>
<keyword evidence="10" id="KW-1185">Reference proteome</keyword>
<comment type="caution">
    <text evidence="9">The sequence shown here is derived from an EMBL/GenBank/DDBJ whole genome shotgun (WGS) entry which is preliminary data.</text>
</comment>
<comment type="subunit">
    <text evidence="8">Component of the oligosaccharyltransferase (OST) complex.</text>
</comment>
<dbReference type="PIRSF" id="PIRSF005588">
    <property type="entry name" value="DAD"/>
    <property type="match status" value="1"/>
</dbReference>
<evidence type="ECO:0000256" key="4">
    <source>
        <dbReference type="ARBA" id="ARBA00022692"/>
    </source>
</evidence>
<accession>A0AAV5QV74</accession>
<dbReference type="Pfam" id="PF02109">
    <property type="entry name" value="DAD"/>
    <property type="match status" value="1"/>
</dbReference>
<dbReference type="PANTHER" id="PTHR10705:SF0">
    <property type="entry name" value="DOLICHYL-DIPHOSPHOOLIGOSACCHARIDE--PROTEIN GLYCOSYLTRANSFERASE SUBUNIT DAD1"/>
    <property type="match status" value="1"/>
</dbReference>
<proteinExistence type="inferred from homology"/>
<comment type="similarity">
    <text evidence="3 8">Belongs to the DAD/OST2 family.</text>
</comment>
<sequence>MKPKTQPKKVASKPSVASAAAAASGSNSSINSHFIKDLSSSVVNTFTNYFKTLQSSPKLLLIDTFCLFLVLLGAIQFLFVLVAGNFPFNAFLSGFIGAVGQFVLTISLRLQYSDANRDKFKGITAERAIGDYIFASLILHFIVYHFIN</sequence>
<keyword evidence="6 8" id="KW-1133">Transmembrane helix</keyword>